<accession>A0A445MUG1</accession>
<reference evidence="1" key="1">
    <citation type="submission" date="2018-01" db="EMBL/GenBank/DDBJ databases">
        <authorList>
            <person name="Regsiter A."/>
            <person name="William W."/>
        </authorList>
    </citation>
    <scope>NUCLEOTIDE SEQUENCE</scope>
    <source>
        <strain evidence="1">TRIP AH-1</strain>
    </source>
</reference>
<dbReference type="AlphaFoldDB" id="A0A445MUG1"/>
<name>A0A445MUG1_9BACT</name>
<proteinExistence type="predicted"/>
<protein>
    <submittedName>
        <fullName evidence="1">Uncharacterized protein</fullName>
    </submittedName>
</protein>
<evidence type="ECO:0000313" key="1">
    <source>
        <dbReference type="EMBL" id="SPD73105.1"/>
    </source>
</evidence>
<organism evidence="1">
    <name type="scientific">uncultured Desulfobacterium sp</name>
    <dbReference type="NCBI Taxonomy" id="201089"/>
    <lineage>
        <taxon>Bacteria</taxon>
        <taxon>Pseudomonadati</taxon>
        <taxon>Thermodesulfobacteriota</taxon>
        <taxon>Desulfobacteria</taxon>
        <taxon>Desulfobacterales</taxon>
        <taxon>Desulfobacteriaceae</taxon>
        <taxon>Desulfobacterium</taxon>
        <taxon>environmental samples</taxon>
    </lineage>
</organism>
<sequence length="172" mass="19530">MAEIKSTLELIMEKMKGMTVTEEEKMGFRKKEIEGKIKGWLNRCMDGMMSLENLKVEIASVDNKDHEVAMDAVLNACRDLIMPYTDNSLPFKILEQIAGVDVTPIKRLVSEFDRHKDKEKEKLARLIMERLRNKGISGSSVVPNLEADSGWKDFLADSIATFQKELQGMMSS</sequence>
<gene>
    <name evidence="1" type="ORF">PITCH_A1690002</name>
</gene>
<dbReference type="EMBL" id="OJIN01000078">
    <property type="protein sequence ID" value="SPD73105.1"/>
    <property type="molecule type" value="Genomic_DNA"/>
</dbReference>